<keyword evidence="5 7" id="KW-1133">Transmembrane helix</keyword>
<evidence type="ECO:0000313" key="9">
    <source>
        <dbReference type="EMBL" id="GAA1666245.1"/>
    </source>
</evidence>
<comment type="caution">
    <text evidence="9">The sequence shown here is derived from an EMBL/GenBank/DDBJ whole genome shotgun (WGS) entry which is preliminary data.</text>
</comment>
<dbReference type="CDD" id="cd06261">
    <property type="entry name" value="TM_PBP2"/>
    <property type="match status" value="1"/>
</dbReference>
<gene>
    <name evidence="9" type="ORF">GCM10009765_14680</name>
</gene>
<dbReference type="Gene3D" id="1.10.3720.10">
    <property type="entry name" value="MetI-like"/>
    <property type="match status" value="1"/>
</dbReference>
<dbReference type="SUPFAM" id="SSF161098">
    <property type="entry name" value="MetI-like"/>
    <property type="match status" value="1"/>
</dbReference>
<dbReference type="Pfam" id="PF00528">
    <property type="entry name" value="BPD_transp_1"/>
    <property type="match status" value="1"/>
</dbReference>
<feature type="domain" description="ABC transmembrane type-1" evidence="8">
    <location>
        <begin position="69"/>
        <end position="275"/>
    </location>
</feature>
<evidence type="ECO:0000256" key="3">
    <source>
        <dbReference type="ARBA" id="ARBA00022475"/>
    </source>
</evidence>
<feature type="transmembrane region" description="Helical" evidence="7">
    <location>
        <begin position="151"/>
        <end position="172"/>
    </location>
</feature>
<dbReference type="PANTHER" id="PTHR43744:SF12">
    <property type="entry name" value="ABC TRANSPORTER PERMEASE PROTEIN MG189-RELATED"/>
    <property type="match status" value="1"/>
</dbReference>
<name>A0ABP4S9G7_9ACTN</name>
<feature type="transmembrane region" description="Helical" evidence="7">
    <location>
        <begin position="106"/>
        <end position="131"/>
    </location>
</feature>
<evidence type="ECO:0000256" key="1">
    <source>
        <dbReference type="ARBA" id="ARBA00004651"/>
    </source>
</evidence>
<keyword evidence="10" id="KW-1185">Reference proteome</keyword>
<keyword evidence="3" id="KW-1003">Cell membrane</keyword>
<evidence type="ECO:0000256" key="5">
    <source>
        <dbReference type="ARBA" id="ARBA00022989"/>
    </source>
</evidence>
<evidence type="ECO:0000313" key="10">
    <source>
        <dbReference type="Proteomes" id="UP001500618"/>
    </source>
</evidence>
<dbReference type="Proteomes" id="UP001500618">
    <property type="component" value="Unassembled WGS sequence"/>
</dbReference>
<comment type="subcellular location">
    <subcellularLocation>
        <location evidence="1 7">Cell membrane</location>
        <topology evidence="1 7">Multi-pass membrane protein</topology>
    </subcellularLocation>
</comment>
<dbReference type="PROSITE" id="PS50928">
    <property type="entry name" value="ABC_TM1"/>
    <property type="match status" value="1"/>
</dbReference>
<evidence type="ECO:0000256" key="4">
    <source>
        <dbReference type="ARBA" id="ARBA00022692"/>
    </source>
</evidence>
<dbReference type="InterPro" id="IPR000515">
    <property type="entry name" value="MetI-like"/>
</dbReference>
<keyword evidence="4 7" id="KW-0812">Transmembrane</keyword>
<evidence type="ECO:0000256" key="2">
    <source>
        <dbReference type="ARBA" id="ARBA00022448"/>
    </source>
</evidence>
<organism evidence="9 10">
    <name type="scientific">Fodinicola feengrottensis</name>
    <dbReference type="NCBI Taxonomy" id="435914"/>
    <lineage>
        <taxon>Bacteria</taxon>
        <taxon>Bacillati</taxon>
        <taxon>Actinomycetota</taxon>
        <taxon>Actinomycetes</taxon>
        <taxon>Mycobacteriales</taxon>
        <taxon>Fodinicola</taxon>
    </lineage>
</organism>
<feature type="transmembrane region" description="Helical" evidence="7">
    <location>
        <begin position="12"/>
        <end position="30"/>
    </location>
</feature>
<comment type="similarity">
    <text evidence="7">Belongs to the binding-protein-dependent transport system permease family.</text>
</comment>
<keyword evidence="2 7" id="KW-0813">Transport</keyword>
<accession>A0ABP4S9G7</accession>
<evidence type="ECO:0000256" key="6">
    <source>
        <dbReference type="ARBA" id="ARBA00023136"/>
    </source>
</evidence>
<proteinExistence type="inferred from homology"/>
<evidence type="ECO:0000259" key="8">
    <source>
        <dbReference type="PROSITE" id="PS50928"/>
    </source>
</evidence>
<reference evidence="10" key="1">
    <citation type="journal article" date="2019" name="Int. J. Syst. Evol. Microbiol.">
        <title>The Global Catalogue of Microorganisms (GCM) 10K type strain sequencing project: providing services to taxonomists for standard genome sequencing and annotation.</title>
        <authorList>
            <consortium name="The Broad Institute Genomics Platform"/>
            <consortium name="The Broad Institute Genome Sequencing Center for Infectious Disease"/>
            <person name="Wu L."/>
            <person name="Ma J."/>
        </authorList>
    </citation>
    <scope>NUCLEOTIDE SEQUENCE [LARGE SCALE GENOMIC DNA]</scope>
    <source>
        <strain evidence="10">JCM 14718</strain>
    </source>
</reference>
<dbReference type="InterPro" id="IPR035906">
    <property type="entry name" value="MetI-like_sf"/>
</dbReference>
<sequence length="289" mass="32147">MRIRPLRIATHALLVLTATGMILPFLWMAVTSLKTSKEVAAYPTQWLPSSWQLGNYASAMQAAPFDLYFRNSIIIAMGHVVVNLILASLAGYALARYRFRGRQVVFLGFVAMLMIPTYTKIVPQFLIVKLMPLFGGNNILGEGGSGWINTWWALIVPGAVTPFAVFLFRQFYLSIPHELEEAARIDGLGEWRIWGQIASPLVKPAFVTVALLTFQESFNNFLWPLLVTTHDDLRVIQVGLTVLKQAGESGGTQWNLLMAGTTLASLPMIVLFLLTQRYFVRGLATTGLK</sequence>
<feature type="transmembrane region" description="Helical" evidence="7">
    <location>
        <begin position="254"/>
        <end position="274"/>
    </location>
</feature>
<dbReference type="EMBL" id="BAAANY010000005">
    <property type="protein sequence ID" value="GAA1666245.1"/>
    <property type="molecule type" value="Genomic_DNA"/>
</dbReference>
<evidence type="ECO:0000256" key="7">
    <source>
        <dbReference type="RuleBase" id="RU363032"/>
    </source>
</evidence>
<keyword evidence="6 7" id="KW-0472">Membrane</keyword>
<dbReference type="PANTHER" id="PTHR43744">
    <property type="entry name" value="ABC TRANSPORTER PERMEASE PROTEIN MG189-RELATED-RELATED"/>
    <property type="match status" value="1"/>
</dbReference>
<dbReference type="RefSeq" id="WP_344308317.1">
    <property type="nucleotide sequence ID" value="NZ_BAAANY010000005.1"/>
</dbReference>
<protein>
    <submittedName>
        <fullName evidence="9">Carbohydrate ABC transporter permease</fullName>
    </submittedName>
</protein>
<feature type="transmembrane region" description="Helical" evidence="7">
    <location>
        <begin position="73"/>
        <end position="94"/>
    </location>
</feature>